<dbReference type="GO" id="GO:0006508">
    <property type="term" value="P:proteolysis"/>
    <property type="evidence" value="ECO:0007669"/>
    <property type="project" value="UniProtKB-KW"/>
</dbReference>
<evidence type="ECO:0000256" key="4">
    <source>
        <dbReference type="SAM" id="Coils"/>
    </source>
</evidence>
<dbReference type="CDD" id="cd09272">
    <property type="entry name" value="RNase_HI_RT_Ty1"/>
    <property type="match status" value="1"/>
</dbReference>
<evidence type="ECO:0000313" key="9">
    <source>
        <dbReference type="EMBL" id="GEU68659.1"/>
    </source>
</evidence>
<reference evidence="9" key="1">
    <citation type="journal article" date="2019" name="Sci. Rep.">
        <title>Draft genome of Tanacetum cinerariifolium, the natural source of mosquito coil.</title>
        <authorList>
            <person name="Yamashiro T."/>
            <person name="Shiraishi A."/>
            <person name="Satake H."/>
            <person name="Nakayama K."/>
        </authorList>
    </citation>
    <scope>NUCLEOTIDE SEQUENCE</scope>
</reference>
<dbReference type="InterPro" id="IPR012337">
    <property type="entry name" value="RNaseH-like_sf"/>
</dbReference>
<evidence type="ECO:0000256" key="3">
    <source>
        <dbReference type="ARBA" id="ARBA00022801"/>
    </source>
</evidence>
<protein>
    <recommendedName>
        <fullName evidence="10">Integrase catalytic domain-containing protein</fullName>
    </recommendedName>
</protein>
<name>A0A6L2M5C4_TANCI</name>
<dbReference type="InterPro" id="IPR057670">
    <property type="entry name" value="SH3_retrovirus"/>
</dbReference>
<dbReference type="GO" id="GO:0008233">
    <property type="term" value="F:peptidase activity"/>
    <property type="evidence" value="ECO:0007669"/>
    <property type="project" value="UniProtKB-KW"/>
</dbReference>
<dbReference type="GO" id="GO:0003676">
    <property type="term" value="F:nucleic acid binding"/>
    <property type="evidence" value="ECO:0007669"/>
    <property type="project" value="InterPro"/>
</dbReference>
<evidence type="ECO:0000259" key="7">
    <source>
        <dbReference type="Pfam" id="PF22936"/>
    </source>
</evidence>
<dbReference type="PANTHER" id="PTHR42648">
    <property type="entry name" value="TRANSPOSASE, PUTATIVE-RELATED"/>
    <property type="match status" value="1"/>
</dbReference>
<feature type="region of interest" description="Disordered" evidence="5">
    <location>
        <begin position="1168"/>
        <end position="1191"/>
    </location>
</feature>
<feature type="coiled-coil region" evidence="4">
    <location>
        <begin position="1121"/>
        <end position="1148"/>
    </location>
</feature>
<organism evidence="9">
    <name type="scientific">Tanacetum cinerariifolium</name>
    <name type="common">Dalmatian daisy</name>
    <name type="synonym">Chrysanthemum cinerariifolium</name>
    <dbReference type="NCBI Taxonomy" id="118510"/>
    <lineage>
        <taxon>Eukaryota</taxon>
        <taxon>Viridiplantae</taxon>
        <taxon>Streptophyta</taxon>
        <taxon>Embryophyta</taxon>
        <taxon>Tracheophyta</taxon>
        <taxon>Spermatophyta</taxon>
        <taxon>Magnoliopsida</taxon>
        <taxon>eudicotyledons</taxon>
        <taxon>Gunneridae</taxon>
        <taxon>Pentapetalae</taxon>
        <taxon>asterids</taxon>
        <taxon>campanulids</taxon>
        <taxon>Asterales</taxon>
        <taxon>Asteraceae</taxon>
        <taxon>Asteroideae</taxon>
        <taxon>Anthemideae</taxon>
        <taxon>Anthemidinae</taxon>
        <taxon>Tanacetum</taxon>
    </lineage>
</organism>
<dbReference type="InterPro" id="IPR036397">
    <property type="entry name" value="RNaseH_sf"/>
</dbReference>
<feature type="domain" description="Reverse transcriptase Ty1/copia-type" evidence="6">
    <location>
        <begin position="648"/>
        <end position="716"/>
    </location>
</feature>
<keyword evidence="2" id="KW-0479">Metal-binding</keyword>
<evidence type="ECO:0000256" key="1">
    <source>
        <dbReference type="ARBA" id="ARBA00022670"/>
    </source>
</evidence>
<proteinExistence type="predicted"/>
<dbReference type="InterPro" id="IPR039537">
    <property type="entry name" value="Retrotran_Ty1/copia-like"/>
</dbReference>
<dbReference type="InterPro" id="IPR054722">
    <property type="entry name" value="PolX-like_BBD"/>
</dbReference>
<dbReference type="GO" id="GO:0008270">
    <property type="term" value="F:zinc ion binding"/>
    <property type="evidence" value="ECO:0007669"/>
    <property type="project" value="InterPro"/>
</dbReference>
<sequence length="1512" mass="171188">MHADLKYVESLKKEIDELKSEKAEFSNMYDVILHDCVSKDVMCSYLQSSFDLDALAELQCMYLYKVKKCECLAQRLSKHSESVSKKVHTELLQRFAKVEKHSISLEIALQNCKEQVKIDTVCNEKASNGFRKEQEQYVKIQYLKAKLQDKNIAIGELKKLIEKGKGKSMDTKFDRPSVTKSVLKANVSEGLSKLVTAQTSPQTTKKAQMLVDSNHFACVAKMLHDVNARTKKPTVVPISTRKPKSQENKSIATPHMKKIVQLILFTVDSGCTKHMTGNLKLLCNFVEKFMGTIRFGNDQFAPNLGYGYLIQENVTINRVYYVKGLNHNLLSVGQFCDADLEVAFRKLSHLNFDYINLLSKKDIVIGLPKLKYVKDQLCSSCELSKSKRSSFKSKAVPSSKGRLNLLHMDLCGPMRVASINGKKYILVIVDDYSRYTGTKFLNKTLKSFFKVEGIEHQTSTARTPEQNGVVERQNHKMKEKGDQCILVGYSTQSKGYRIYNRRTRMIVKSIHIRFDEIKEVSETSVANNTSGLVPQRQKTSDYYNPDPLATDPKMCMYALIVSTTEPKNIKEAMADSAWIEAMQDELHQFDRLQVWELVDKPFGKSIIRLKWLWKNKKDEDQIVIHNKARLVAKGYAQEEGIDFEESFMDVKTTFINGPPKEEVYVAQPERFADPDHPEKVYRLRKALHGLKQAPRAWYDELSKFLTSKGFTKGLQIHQSPSGIFINQAKYTLEILHKHGMDKGQSIDADHAGCIDSYKSTSGGIQFLSDKLVRWMSKKQNCTAMSSAEAEYVALSASCAQVIWMRTQLQDYGFNYNKIPLYCDSQTEYQLEDMFTKALPEDRFKYLVRRIDFLSAIEITAAGYGFYWCLEFRFRKLKVNQSILLVVLDLIQEQKLARRNELKARGTFLMALLDKHQLKFNSHKDAKTLIEAIEKCFGGNTETKKEHSLDDLFNSLRIYKAEVKHSSLPGNPKNIAFVSSSNIDSTTDSVSAATSVFAVCAQLPVSSVPNIDSLSNAIDVDDLEEMDLRWQMAMLTMRARRFLQKIGRNLGDNRATTMGFDISKVECYNYHRKGHFARECRSPKDNRRTVAAEPQRRHVAEPANFALMDIPSSSSAFNNEARDNVLVTLNQAEKEKDDLTLKFDKFQSSSKSLTELLANQTNRKHGLGYYSESDCKTLSPSSLSDRSQPSGKYHAVPPPITGNFMPPKHDLVFHTAPIVVETTHSAFTAYNLWSIPKDSNSPPRVTVARAPVCTKPKRKWDDAWFKDKVLLVQAQANGQILHEEKLASLADPGIGEGQATQTVITHNAAYQADDLDAYDSDCDELYLPKVSLMVNLSHYGSDILAESTSAIVIPDSEEILMLAEESHSKNYSDPSPSCRPTKVEVPKELPKVSMVKRSLKKLKHHLAGFDVVVKERTMATAITKGLKLKGKALVDNAVTTHTIAPEMLKIDVKPLAPRLLKNRIAHSNYLRLTQEQAVILKEIVEQGKSQNLLNNSLDHAGKYTKRTQELLYC</sequence>
<gene>
    <name evidence="9" type="ORF">Tci_040637</name>
</gene>
<dbReference type="Pfam" id="PF22936">
    <property type="entry name" value="Pol_BBD"/>
    <property type="match status" value="1"/>
</dbReference>
<dbReference type="Gene3D" id="4.10.60.10">
    <property type="entry name" value="Zinc finger, CCHC-type"/>
    <property type="match status" value="1"/>
</dbReference>
<feature type="domain" description="Retroviral polymerase SH3-like" evidence="8">
    <location>
        <begin position="472"/>
        <end position="523"/>
    </location>
</feature>
<comment type="caution">
    <text evidence="9">The sequence shown here is derived from an EMBL/GenBank/DDBJ whole genome shotgun (WGS) entry which is preliminary data.</text>
</comment>
<dbReference type="Pfam" id="PF25597">
    <property type="entry name" value="SH3_retrovirus"/>
    <property type="match status" value="1"/>
</dbReference>
<keyword evidence="3" id="KW-0378">Hydrolase</keyword>
<dbReference type="InterPro" id="IPR036875">
    <property type="entry name" value="Znf_CCHC_sf"/>
</dbReference>
<evidence type="ECO:0000259" key="6">
    <source>
        <dbReference type="Pfam" id="PF07727"/>
    </source>
</evidence>
<dbReference type="Gene3D" id="3.30.420.10">
    <property type="entry name" value="Ribonuclease H-like superfamily/Ribonuclease H"/>
    <property type="match status" value="2"/>
</dbReference>
<dbReference type="EMBL" id="BKCJ010005791">
    <property type="protein sequence ID" value="GEU68659.1"/>
    <property type="molecule type" value="Genomic_DNA"/>
</dbReference>
<feature type="compositionally biased region" description="Low complexity" evidence="5">
    <location>
        <begin position="1177"/>
        <end position="1189"/>
    </location>
</feature>
<dbReference type="InterPro" id="IPR013103">
    <property type="entry name" value="RVT_2"/>
</dbReference>
<dbReference type="PANTHER" id="PTHR42648:SF21">
    <property type="entry name" value="CYSTEINE-RICH RLK (RECEPTOR-LIKE PROTEIN KINASE) 8"/>
    <property type="match status" value="1"/>
</dbReference>
<evidence type="ECO:0000259" key="8">
    <source>
        <dbReference type="Pfam" id="PF25597"/>
    </source>
</evidence>
<keyword evidence="1" id="KW-0645">Protease</keyword>
<dbReference type="SUPFAM" id="SSF57756">
    <property type="entry name" value="Retrovirus zinc finger-like domains"/>
    <property type="match status" value="1"/>
</dbReference>
<evidence type="ECO:0000256" key="5">
    <source>
        <dbReference type="SAM" id="MobiDB-lite"/>
    </source>
</evidence>
<dbReference type="SUPFAM" id="SSF53098">
    <property type="entry name" value="Ribonuclease H-like"/>
    <property type="match status" value="1"/>
</dbReference>
<evidence type="ECO:0000256" key="2">
    <source>
        <dbReference type="ARBA" id="ARBA00022723"/>
    </source>
</evidence>
<keyword evidence="4" id="KW-0175">Coiled coil</keyword>
<accession>A0A6L2M5C4</accession>
<feature type="domain" description="Retrovirus-related Pol polyprotein from transposon TNT 1-94-like beta-barrel" evidence="7">
    <location>
        <begin position="266"/>
        <end position="337"/>
    </location>
</feature>
<feature type="domain" description="Reverse transcriptase Ty1/copia-type" evidence="6">
    <location>
        <begin position="593"/>
        <end position="647"/>
    </location>
</feature>
<dbReference type="Pfam" id="PF07727">
    <property type="entry name" value="RVT_2"/>
    <property type="match status" value="2"/>
</dbReference>
<evidence type="ECO:0008006" key="10">
    <source>
        <dbReference type="Google" id="ProtNLM"/>
    </source>
</evidence>